<accession>A0A9X3ULM4</accession>
<reference evidence="9" key="1">
    <citation type="submission" date="2022-11" db="EMBL/GenBank/DDBJ databases">
        <title>Draft genome sequence of Hoeflea poritis E7-10 and Hoeflea prorocentri PM5-8, separated from scleractinian coral Porites lutea and marine dinoflagellate.</title>
        <authorList>
            <person name="Zhang G."/>
            <person name="Wei Q."/>
            <person name="Cai L."/>
        </authorList>
    </citation>
    <scope>NUCLEOTIDE SEQUENCE</scope>
    <source>
        <strain evidence="9">PM5-8</strain>
    </source>
</reference>
<evidence type="ECO:0000259" key="8">
    <source>
        <dbReference type="PROSITE" id="PS50928"/>
    </source>
</evidence>
<evidence type="ECO:0000256" key="7">
    <source>
        <dbReference type="RuleBase" id="RU363032"/>
    </source>
</evidence>
<keyword evidence="3" id="KW-1003">Cell membrane</keyword>
<proteinExistence type="inferred from homology"/>
<dbReference type="GO" id="GO:0005886">
    <property type="term" value="C:plasma membrane"/>
    <property type="evidence" value="ECO:0007669"/>
    <property type="project" value="UniProtKB-SubCell"/>
</dbReference>
<feature type="domain" description="ABC transmembrane type-1" evidence="8">
    <location>
        <begin position="111"/>
        <end position="308"/>
    </location>
</feature>
<dbReference type="CDD" id="cd06261">
    <property type="entry name" value="TM_PBP2"/>
    <property type="match status" value="1"/>
</dbReference>
<keyword evidence="10" id="KW-1185">Reference proteome</keyword>
<dbReference type="RefSeq" id="WP_267992658.1">
    <property type="nucleotide sequence ID" value="NZ_JAPJZI010000001.1"/>
</dbReference>
<evidence type="ECO:0000256" key="5">
    <source>
        <dbReference type="ARBA" id="ARBA00022989"/>
    </source>
</evidence>
<feature type="transmembrane region" description="Helical" evidence="7">
    <location>
        <begin position="183"/>
        <end position="201"/>
    </location>
</feature>
<dbReference type="Pfam" id="PF00528">
    <property type="entry name" value="BPD_transp_1"/>
    <property type="match status" value="1"/>
</dbReference>
<keyword evidence="2 7" id="KW-0813">Transport</keyword>
<evidence type="ECO:0000313" key="9">
    <source>
        <dbReference type="EMBL" id="MDA5400833.1"/>
    </source>
</evidence>
<dbReference type="SUPFAM" id="SSF161098">
    <property type="entry name" value="MetI-like"/>
    <property type="match status" value="1"/>
</dbReference>
<name>A0A9X3ULM4_9HYPH</name>
<keyword evidence="5 7" id="KW-1133">Transmembrane helix</keyword>
<dbReference type="AlphaFoldDB" id="A0A9X3ULM4"/>
<sequence>MNRAQINFIIRRIVSSITVLLVVMTLVFLADRQIGDPARMVLGNAATEEAVLELRQRMGLEDPLSEQYVRFIGGIFTGDLGDTFRYGISKPLVHGAFPESRATLPIVLERLPATFFLGAVTILVAIMVAIPIGIYAAMNPRTVADRIIGVFALGCVSVVEYWFALVLILIFAVHLGWLPTSGYGSFSHVILPAIALALRPIGRIAQITRSSIMDELAKPYVAAARGRGIPRWRIAYIHALRNSAVPVITTIGDETVTLVTGVIIVESIFGWPGVGALTVDALAIRDVPLIEATIFVLLIVVLTINLLVDLSYLILDPKLGKG</sequence>
<dbReference type="EMBL" id="JAPJZI010000001">
    <property type="protein sequence ID" value="MDA5400833.1"/>
    <property type="molecule type" value="Genomic_DNA"/>
</dbReference>
<gene>
    <name evidence="9" type="ORF">OQ273_19825</name>
</gene>
<dbReference type="Gene3D" id="1.10.3720.10">
    <property type="entry name" value="MetI-like"/>
    <property type="match status" value="1"/>
</dbReference>
<evidence type="ECO:0000256" key="3">
    <source>
        <dbReference type="ARBA" id="ARBA00022475"/>
    </source>
</evidence>
<feature type="transmembrane region" description="Helical" evidence="7">
    <location>
        <begin position="294"/>
        <end position="315"/>
    </location>
</feature>
<feature type="transmembrane region" description="Helical" evidence="7">
    <location>
        <begin position="12"/>
        <end position="30"/>
    </location>
</feature>
<evidence type="ECO:0000256" key="4">
    <source>
        <dbReference type="ARBA" id="ARBA00022692"/>
    </source>
</evidence>
<dbReference type="PANTHER" id="PTHR43163">
    <property type="entry name" value="DIPEPTIDE TRANSPORT SYSTEM PERMEASE PROTEIN DPPB-RELATED"/>
    <property type="match status" value="1"/>
</dbReference>
<evidence type="ECO:0000256" key="2">
    <source>
        <dbReference type="ARBA" id="ARBA00022448"/>
    </source>
</evidence>
<comment type="subcellular location">
    <subcellularLocation>
        <location evidence="1 7">Cell membrane</location>
        <topology evidence="1 7">Multi-pass membrane protein</topology>
    </subcellularLocation>
</comment>
<comment type="caution">
    <text evidence="9">The sequence shown here is derived from an EMBL/GenBank/DDBJ whole genome shotgun (WGS) entry which is preliminary data.</text>
</comment>
<keyword evidence="4 7" id="KW-0812">Transmembrane</keyword>
<dbReference type="GO" id="GO:0071916">
    <property type="term" value="F:dipeptide transmembrane transporter activity"/>
    <property type="evidence" value="ECO:0007669"/>
    <property type="project" value="TreeGrafter"/>
</dbReference>
<feature type="transmembrane region" description="Helical" evidence="7">
    <location>
        <begin position="115"/>
        <end position="138"/>
    </location>
</feature>
<dbReference type="Proteomes" id="UP001151234">
    <property type="component" value="Unassembled WGS sequence"/>
</dbReference>
<dbReference type="InterPro" id="IPR035906">
    <property type="entry name" value="MetI-like_sf"/>
</dbReference>
<dbReference type="PROSITE" id="PS50928">
    <property type="entry name" value="ABC_TM1"/>
    <property type="match status" value="1"/>
</dbReference>
<organism evidence="9 10">
    <name type="scientific">Hoeflea prorocentri</name>
    <dbReference type="NCBI Taxonomy" id="1922333"/>
    <lineage>
        <taxon>Bacteria</taxon>
        <taxon>Pseudomonadati</taxon>
        <taxon>Pseudomonadota</taxon>
        <taxon>Alphaproteobacteria</taxon>
        <taxon>Hyphomicrobiales</taxon>
        <taxon>Rhizobiaceae</taxon>
        <taxon>Hoeflea</taxon>
    </lineage>
</organism>
<protein>
    <submittedName>
        <fullName evidence="9">ABC transporter permease</fullName>
    </submittedName>
</protein>
<comment type="similarity">
    <text evidence="7">Belongs to the binding-protein-dependent transport system permease family.</text>
</comment>
<keyword evidence="6 7" id="KW-0472">Membrane</keyword>
<dbReference type="PANTHER" id="PTHR43163:SF6">
    <property type="entry name" value="DIPEPTIDE TRANSPORT SYSTEM PERMEASE PROTEIN DPPB-RELATED"/>
    <property type="match status" value="1"/>
</dbReference>
<evidence type="ECO:0000256" key="1">
    <source>
        <dbReference type="ARBA" id="ARBA00004651"/>
    </source>
</evidence>
<feature type="transmembrane region" description="Helical" evidence="7">
    <location>
        <begin position="150"/>
        <end position="177"/>
    </location>
</feature>
<evidence type="ECO:0000313" key="10">
    <source>
        <dbReference type="Proteomes" id="UP001151234"/>
    </source>
</evidence>
<evidence type="ECO:0000256" key="6">
    <source>
        <dbReference type="ARBA" id="ARBA00023136"/>
    </source>
</evidence>
<dbReference type="InterPro" id="IPR045621">
    <property type="entry name" value="BPD_transp_1_N"/>
</dbReference>
<dbReference type="InterPro" id="IPR000515">
    <property type="entry name" value="MetI-like"/>
</dbReference>
<dbReference type="Pfam" id="PF19300">
    <property type="entry name" value="BPD_transp_1_N"/>
    <property type="match status" value="1"/>
</dbReference>